<reference evidence="1" key="1">
    <citation type="submission" date="2020-11" db="EMBL/GenBank/DDBJ databases">
        <title>Kefir isolates.</title>
        <authorList>
            <person name="Marcisauskas S."/>
            <person name="Kim Y."/>
            <person name="Blasche S."/>
        </authorList>
    </citation>
    <scope>NUCLEOTIDE SEQUENCE</scope>
    <source>
        <strain evidence="1">Olga-1</strain>
    </source>
</reference>
<dbReference type="Proteomes" id="UP000697127">
    <property type="component" value="Unassembled WGS sequence"/>
</dbReference>
<gene>
    <name evidence="1" type="ORF">C6P40_002585</name>
</gene>
<dbReference type="EMBL" id="PUHW01000289">
    <property type="protein sequence ID" value="KAG0687258.1"/>
    <property type="molecule type" value="Genomic_DNA"/>
</dbReference>
<name>A0A9P7BFF3_9ASCO</name>
<keyword evidence="2" id="KW-1185">Reference proteome</keyword>
<dbReference type="OrthoDB" id="3981267at2759"/>
<proteinExistence type="predicted"/>
<evidence type="ECO:0000313" key="1">
    <source>
        <dbReference type="EMBL" id="KAG0687258.1"/>
    </source>
</evidence>
<dbReference type="AlphaFoldDB" id="A0A9P7BFF3"/>
<sequence length="231" mass="26470">MVLSQQNINKNTSYNPISGSTLNCAGVSKSSKSAQLLMQELTRAQSFQPLPQNNDLFGIPKSENLTSSNIYNPNFLYFTDTENISSKLKDSNTCTKFPDDFNPRKELNMPHKQKVEKWIVKVPVQPTDLTLNTWDNYCYDPMIPTTDESEDSDDCSEVNFSRSDDIIDYQSKMITFITNKNYFVNSENIRKIDGKLVPGGIEYGTYGNTLDYGNFHPMSEYDHYESFNVHR</sequence>
<accession>A0A9P7BFF3</accession>
<comment type="caution">
    <text evidence="1">The sequence shown here is derived from an EMBL/GenBank/DDBJ whole genome shotgun (WGS) entry which is preliminary data.</text>
</comment>
<evidence type="ECO:0000313" key="2">
    <source>
        <dbReference type="Proteomes" id="UP000697127"/>
    </source>
</evidence>
<organism evidence="1 2">
    <name type="scientific">Pichia californica</name>
    <dbReference type="NCBI Taxonomy" id="460514"/>
    <lineage>
        <taxon>Eukaryota</taxon>
        <taxon>Fungi</taxon>
        <taxon>Dikarya</taxon>
        <taxon>Ascomycota</taxon>
        <taxon>Saccharomycotina</taxon>
        <taxon>Pichiomycetes</taxon>
        <taxon>Pichiales</taxon>
        <taxon>Pichiaceae</taxon>
        <taxon>Pichia</taxon>
    </lineage>
</organism>
<protein>
    <submittedName>
        <fullName evidence="1">Uncharacterized protein</fullName>
    </submittedName>
</protein>